<dbReference type="OMA" id="VWDSKIT"/>
<comment type="caution">
    <text evidence="15">The sequence shown here is derived from an EMBL/GenBank/DDBJ whole genome shotgun (WGS) entry which is preliminary data.</text>
</comment>
<evidence type="ECO:0000256" key="14">
    <source>
        <dbReference type="PIRNR" id="PIRNR028810"/>
    </source>
</evidence>
<dbReference type="GO" id="GO:0106073">
    <property type="term" value="F:dolichyl pyrophosphate Glc2Man9GlcNAc2 alpha-1,2-glucosyltransferase activity"/>
    <property type="evidence" value="ECO:0007669"/>
    <property type="project" value="UniProtKB-UniRule"/>
</dbReference>
<dbReference type="EC" id="2.4.1.256" evidence="4 14"/>
<dbReference type="RefSeq" id="XP_034013012.1">
    <property type="nucleotide sequence ID" value="XM_034154956.1"/>
</dbReference>
<dbReference type="InterPro" id="IPR016900">
    <property type="entry name" value="Alg10"/>
</dbReference>
<proteinExistence type="inferred from homology"/>
<evidence type="ECO:0000256" key="6">
    <source>
        <dbReference type="ARBA" id="ARBA00022676"/>
    </source>
</evidence>
<keyword evidence="10 14" id="KW-1133">Transmembrane helix</keyword>
<comment type="subcellular location">
    <subcellularLocation>
        <location evidence="1">Endoplasmic reticulum membrane</location>
        <topology evidence="1">Multi-pass membrane protein</topology>
    </subcellularLocation>
</comment>
<keyword evidence="16" id="KW-1185">Reference proteome</keyword>
<evidence type="ECO:0000256" key="13">
    <source>
        <dbReference type="ARBA" id="ARBA00048064"/>
    </source>
</evidence>
<reference evidence="15 16" key="1">
    <citation type="submission" date="2019-07" db="EMBL/GenBank/DDBJ databases">
        <title>Genome assembly of two rare yeast pathogens: Diutina rugosa and Trichomonascus ciferrii.</title>
        <authorList>
            <person name="Mixao V."/>
            <person name="Saus E."/>
            <person name="Hansen A."/>
            <person name="Lass-Flor C."/>
            <person name="Gabaldon T."/>
        </authorList>
    </citation>
    <scope>NUCLEOTIDE SEQUENCE [LARGE SCALE GENOMIC DNA]</scope>
    <source>
        <strain evidence="15 16">CBS 613</strain>
    </source>
</reference>
<dbReference type="GeneID" id="54780969"/>
<comment type="catalytic activity">
    <reaction evidence="13">
        <text>an alpha-D-Glc-(1-&gt;3)-alpha-D-Glc-(1-&gt;3)-alpha-D-Man-(1-&gt;2)-alpha-D-Man-(1-&gt;2)-alpha-D-Man-(1-&gt;3)-[alpha-D-Man-(1-&gt;2)-alpha-D-Man-(1-&gt;3)-[alpha-D-Man-(1-&gt;2)-alpha-D-Man-(1-&gt;6)]-alpha-D-Man-(1-&gt;6)]-beta-D-Man-(1-&gt;4)-beta-D-GlcNAc-(1-&gt;4)-alpha-D-GlcNAc-diphospho-di-trans,poly-cis-dolichol + a di-trans,poly-cis-dolichyl beta-D-glucosyl phosphate = a alpha-D-Glc-(1-&gt;2)-alpha-D-Glc-(1-&gt;3)-alpha-D-Glc-(1-&gt;3)-alpha-D-Man-(1-&gt;2)-alpha-D-Man-(1-&gt;2)-alpha-D-Man-(1-&gt;3)-[alpha-D-Man-(1-&gt;2)-alpha-D-Man-(1-&gt;3)-[alpha-D-Man-(1-&gt;2)-alpha-D-Man-(1-&gt;6)]-alpha-D-Man-(1-&gt;6)]-beta-D-Man-(1-&gt;4)-beta-D-GlcNAc-(1-&gt;4)-alpha-D-GlcNAc-diphospho-di-trans,poly-cis-dolichol + a di-trans,poly-cis-dolichyl phosphate + H(+)</text>
        <dbReference type="Rhea" id="RHEA:29543"/>
        <dbReference type="Rhea" id="RHEA-COMP:19498"/>
        <dbReference type="Rhea" id="RHEA-COMP:19502"/>
        <dbReference type="Rhea" id="RHEA-COMP:19512"/>
        <dbReference type="Rhea" id="RHEA-COMP:19522"/>
        <dbReference type="ChEBI" id="CHEBI:15378"/>
        <dbReference type="ChEBI" id="CHEBI:57525"/>
        <dbReference type="ChEBI" id="CHEBI:57683"/>
        <dbReference type="ChEBI" id="CHEBI:132522"/>
        <dbReference type="ChEBI" id="CHEBI:132523"/>
        <dbReference type="EC" id="2.4.1.256"/>
    </reaction>
    <physiologicalReaction direction="left-to-right" evidence="13">
        <dbReference type="Rhea" id="RHEA:29544"/>
    </physiologicalReaction>
</comment>
<evidence type="ECO:0000256" key="11">
    <source>
        <dbReference type="ARBA" id="ARBA00023136"/>
    </source>
</evidence>
<evidence type="ECO:0000256" key="1">
    <source>
        <dbReference type="ARBA" id="ARBA00004477"/>
    </source>
</evidence>
<comment type="pathway">
    <text evidence="2">Protein modification; protein glycosylation.</text>
</comment>
<comment type="similarity">
    <text evidence="3 14">Belongs to the ALG10 glucosyltransferase family.</text>
</comment>
<dbReference type="Pfam" id="PF04922">
    <property type="entry name" value="DIE2_ALG10"/>
    <property type="match status" value="1"/>
</dbReference>
<comment type="function">
    <text evidence="12">Dol-P-Glc:Glc(2)Man(9)GlcNAc(2)-PP-Dol alpha-1,2-glucosyltransferase that operates in the biosynthetic pathway of dolichol-linked oligosaccharides, the glycan precursors employed in protein asparagine (N)-glycosylation. The assembly of dolichol-linked oligosaccharides begins on the cytosolic side of the endoplasmic reticulum membrane and finishes in its lumen. The sequential addition of sugars to dolichol pyrophosphate produces dolichol-linked oligosaccharides containing fourteen sugars, including two GlcNAcs, nine mannoses and three glucoses. Once assembled, the oligosaccharide is transferred from the lipid to nascent proteins by oligosaccharyltransferases. In the lumen of the endoplasmic reticulum, adds the third and last glucose residue from dolichyl phosphate glucose (Dol-P-Glc) onto the lipid-linked oligosaccharide intermediate Glc(2)Man(9)GlcNAc(2)-PP-Dol to produce Glc(3)Man(9)GlcNAc(2)-PP-Dol.</text>
</comment>
<evidence type="ECO:0000313" key="16">
    <source>
        <dbReference type="Proteomes" id="UP000449547"/>
    </source>
</evidence>
<evidence type="ECO:0000256" key="3">
    <source>
        <dbReference type="ARBA" id="ARBA00010600"/>
    </source>
</evidence>
<keyword evidence="8 14" id="KW-0812">Transmembrane</keyword>
<dbReference type="PIRSF" id="PIRSF028810">
    <property type="entry name" value="Alpha1_2_glucosyltferase_Alg10"/>
    <property type="match status" value="1"/>
</dbReference>
<dbReference type="EMBL" id="SWFT01000066">
    <property type="protein sequence ID" value="KAA8903806.1"/>
    <property type="molecule type" value="Genomic_DNA"/>
</dbReference>
<feature type="transmembrane region" description="Helical" evidence="14">
    <location>
        <begin position="327"/>
        <end position="347"/>
    </location>
</feature>
<dbReference type="VEuPathDB" id="FungiDB:DIURU_002318"/>
<feature type="transmembrane region" description="Helical" evidence="14">
    <location>
        <begin position="140"/>
        <end position="168"/>
    </location>
</feature>
<evidence type="ECO:0000256" key="5">
    <source>
        <dbReference type="ARBA" id="ARBA00018512"/>
    </source>
</evidence>
<feature type="transmembrane region" description="Helical" evidence="14">
    <location>
        <begin position="12"/>
        <end position="31"/>
    </location>
</feature>
<feature type="transmembrane region" description="Helical" evidence="14">
    <location>
        <begin position="352"/>
        <end position="370"/>
    </location>
</feature>
<evidence type="ECO:0000256" key="2">
    <source>
        <dbReference type="ARBA" id="ARBA00004922"/>
    </source>
</evidence>
<keyword evidence="11 14" id="KW-0472">Membrane</keyword>
<keyword evidence="6 14" id="KW-0328">Glycosyltransferase</keyword>
<evidence type="ECO:0000256" key="9">
    <source>
        <dbReference type="ARBA" id="ARBA00022824"/>
    </source>
</evidence>
<evidence type="ECO:0000256" key="8">
    <source>
        <dbReference type="ARBA" id="ARBA00022692"/>
    </source>
</evidence>
<comment type="caution">
    <text evidence="14">Lacks conserved residue(s) required for the propagation of feature annotation.</text>
</comment>
<dbReference type="GO" id="GO:0005789">
    <property type="term" value="C:endoplasmic reticulum membrane"/>
    <property type="evidence" value="ECO:0007669"/>
    <property type="project" value="UniProtKB-SubCell"/>
</dbReference>
<keyword evidence="9" id="KW-0256">Endoplasmic reticulum</keyword>
<evidence type="ECO:0000313" key="15">
    <source>
        <dbReference type="EMBL" id="KAA8903806.1"/>
    </source>
</evidence>
<dbReference type="Proteomes" id="UP000449547">
    <property type="component" value="Unassembled WGS sequence"/>
</dbReference>
<dbReference type="GO" id="GO:0006488">
    <property type="term" value="P:dolichol-linked oligosaccharide biosynthetic process"/>
    <property type="evidence" value="ECO:0007669"/>
    <property type="project" value="UniProtKB-UniRule"/>
</dbReference>
<evidence type="ECO:0000256" key="4">
    <source>
        <dbReference type="ARBA" id="ARBA00011967"/>
    </source>
</evidence>
<dbReference type="PANTHER" id="PTHR12989:SF10">
    <property type="entry name" value="DOL-P-GLC:GLC(2)MAN(9)GLCNAC(2)-PP-DOL ALPHA-1,2-GLUCOSYLTRANSFERASE-RELATED"/>
    <property type="match status" value="1"/>
</dbReference>
<accession>A0A642USV1</accession>
<keyword evidence="7" id="KW-0808">Transferase</keyword>
<evidence type="ECO:0000256" key="7">
    <source>
        <dbReference type="ARBA" id="ARBA00022679"/>
    </source>
</evidence>
<dbReference type="UniPathway" id="UPA00378"/>
<feature type="transmembrane region" description="Helical" evidence="14">
    <location>
        <begin position="202"/>
        <end position="226"/>
    </location>
</feature>
<organism evidence="15 16">
    <name type="scientific">Diutina rugosa</name>
    <name type="common">Yeast</name>
    <name type="synonym">Candida rugosa</name>
    <dbReference type="NCBI Taxonomy" id="5481"/>
    <lineage>
        <taxon>Eukaryota</taxon>
        <taxon>Fungi</taxon>
        <taxon>Dikarya</taxon>
        <taxon>Ascomycota</taxon>
        <taxon>Saccharomycotina</taxon>
        <taxon>Pichiomycetes</taxon>
        <taxon>Debaryomycetaceae</taxon>
        <taxon>Diutina</taxon>
    </lineage>
</organism>
<feature type="transmembrane region" description="Helical" evidence="14">
    <location>
        <begin position="92"/>
        <end position="109"/>
    </location>
</feature>
<evidence type="ECO:0000256" key="10">
    <source>
        <dbReference type="ARBA" id="ARBA00022989"/>
    </source>
</evidence>
<protein>
    <recommendedName>
        <fullName evidence="5 14">Dol-P-Glc:Glc(2)Man(9)GlcNAc(2)-PP-Dol alpha-1,2-glucosyltransferase</fullName>
        <ecNumber evidence="4 14">2.4.1.256</ecNumber>
    </recommendedName>
</protein>
<name>A0A642USV1_DIURU</name>
<dbReference type="AlphaFoldDB" id="A0A642USV1"/>
<sequence>MLVVPDHRQSGLAFTCYGVLVAAASVIAYYCHKKVDYLFIDEFFHIRQAQTYLSGNFKEWDDKITTPPGLYWLGYGFIKLFNLKDSITNWRAVNLFGGLLVFPIVLWFFPQRQWWIATIVGQPLIYTYYFLFYTDVWSTIFVVAALVASMVPTGPRLLLGGILGFISLWFRQTNILWVAFVLSIALDYHARGKFGWNRLKPFLSGLLSVKVVPFYATFAAFAGFVWQNGGITLGDKSNHQVSFHSAQVLYCLLFICAFTWPAWLSPKLARDYLRAWTRYYGLSAVLQVAIIYGLVKIIEYGTTVHPFLVADNRHYSFYIYRKLFKRAGIWMAPVYHACGWVVVNQLLQARRLSWITTSTFFGAMVLTLVPSPLFEPRYYIVPVVVFRMFINSAPGKWRNLVEFSYLMAIITFVFAVFFGYEFPWDTEYHPQRIIW</sequence>
<feature type="transmembrane region" description="Helical" evidence="14">
    <location>
        <begin position="246"/>
        <end position="264"/>
    </location>
</feature>
<feature type="transmembrane region" description="Helical" evidence="14">
    <location>
        <begin position="400"/>
        <end position="420"/>
    </location>
</feature>
<dbReference type="OrthoDB" id="4769at2759"/>
<gene>
    <name evidence="15" type="ORF">DIURU_002318</name>
</gene>
<feature type="transmembrane region" description="Helical" evidence="14">
    <location>
        <begin position="276"/>
        <end position="295"/>
    </location>
</feature>
<evidence type="ECO:0000256" key="12">
    <source>
        <dbReference type="ARBA" id="ARBA00044727"/>
    </source>
</evidence>
<dbReference type="PANTHER" id="PTHR12989">
    <property type="entry name" value="ALPHA-1,2-GLUCOSYLTRANSFERASE ALG10"/>
    <property type="match status" value="1"/>
</dbReference>